<dbReference type="PANTHER" id="PTHR48021:SF47">
    <property type="entry name" value="GH17672P"/>
    <property type="match status" value="1"/>
</dbReference>
<dbReference type="GO" id="GO:0022857">
    <property type="term" value="F:transmembrane transporter activity"/>
    <property type="evidence" value="ECO:0007669"/>
    <property type="project" value="InterPro"/>
</dbReference>
<keyword evidence="5 8" id="KW-0812">Transmembrane</keyword>
<keyword evidence="10" id="KW-1185">Reference proteome</keyword>
<feature type="transmembrane region" description="Helical" evidence="8">
    <location>
        <begin position="9"/>
        <end position="30"/>
    </location>
</feature>
<evidence type="ECO:0000256" key="7">
    <source>
        <dbReference type="ARBA" id="ARBA00023136"/>
    </source>
</evidence>
<feature type="transmembrane region" description="Helical" evidence="8">
    <location>
        <begin position="353"/>
        <end position="379"/>
    </location>
</feature>
<keyword evidence="6 8" id="KW-1133">Transmembrane helix</keyword>
<dbReference type="InterPro" id="IPR005829">
    <property type="entry name" value="Sugar_transporter_CS"/>
</dbReference>
<feature type="transmembrane region" description="Helical" evidence="8">
    <location>
        <begin position="320"/>
        <end position="341"/>
    </location>
</feature>
<keyword evidence="2" id="KW-0813">Transport</keyword>
<dbReference type="PANTHER" id="PTHR48021">
    <property type="match status" value="1"/>
</dbReference>
<feature type="transmembrane region" description="Helical" evidence="8">
    <location>
        <begin position="294"/>
        <end position="313"/>
    </location>
</feature>
<feature type="transmembrane region" description="Helical" evidence="8">
    <location>
        <begin position="50"/>
        <end position="75"/>
    </location>
</feature>
<reference evidence="9" key="1">
    <citation type="submission" date="2022-01" db="EMBL/GenBank/DDBJ databases">
        <authorList>
            <person name="King R."/>
        </authorList>
    </citation>
    <scope>NUCLEOTIDE SEQUENCE</scope>
</reference>
<gene>
    <name evidence="9" type="ORF">PHYEVI_LOCUS1163</name>
</gene>
<dbReference type="PROSITE" id="PS00216">
    <property type="entry name" value="SUGAR_TRANSPORT_1"/>
    <property type="match status" value="1"/>
</dbReference>
<keyword evidence="4" id="KW-0762">Sugar transport</keyword>
<evidence type="ECO:0000256" key="1">
    <source>
        <dbReference type="ARBA" id="ARBA00004651"/>
    </source>
</evidence>
<dbReference type="SUPFAM" id="SSF103473">
    <property type="entry name" value="MFS general substrate transporter"/>
    <property type="match status" value="1"/>
</dbReference>
<evidence type="ECO:0000256" key="3">
    <source>
        <dbReference type="ARBA" id="ARBA00022475"/>
    </source>
</evidence>
<feature type="transmembrane region" description="Helical" evidence="8">
    <location>
        <begin position="254"/>
        <end position="274"/>
    </location>
</feature>
<evidence type="ECO:0000313" key="10">
    <source>
        <dbReference type="Proteomes" id="UP001153712"/>
    </source>
</evidence>
<dbReference type="Pfam" id="PF00083">
    <property type="entry name" value="Sugar_tr"/>
    <property type="match status" value="1"/>
</dbReference>
<dbReference type="FunFam" id="1.20.1250.20:FF:000218">
    <property type="entry name" value="facilitated trehalose transporter Tret1"/>
    <property type="match status" value="1"/>
</dbReference>
<evidence type="ECO:0000256" key="6">
    <source>
        <dbReference type="ARBA" id="ARBA00022989"/>
    </source>
</evidence>
<keyword evidence="3" id="KW-1003">Cell membrane</keyword>
<feature type="transmembrane region" description="Helical" evidence="8">
    <location>
        <begin position="87"/>
        <end position="108"/>
    </location>
</feature>
<comment type="subcellular location">
    <subcellularLocation>
        <location evidence="1">Cell membrane</location>
        <topology evidence="1">Multi-pass membrane protein</topology>
    </subcellularLocation>
</comment>
<organism evidence="9 10">
    <name type="scientific">Phyllotreta striolata</name>
    <name type="common">Striped flea beetle</name>
    <name type="synonym">Crioceris striolata</name>
    <dbReference type="NCBI Taxonomy" id="444603"/>
    <lineage>
        <taxon>Eukaryota</taxon>
        <taxon>Metazoa</taxon>
        <taxon>Ecdysozoa</taxon>
        <taxon>Arthropoda</taxon>
        <taxon>Hexapoda</taxon>
        <taxon>Insecta</taxon>
        <taxon>Pterygota</taxon>
        <taxon>Neoptera</taxon>
        <taxon>Endopterygota</taxon>
        <taxon>Coleoptera</taxon>
        <taxon>Polyphaga</taxon>
        <taxon>Cucujiformia</taxon>
        <taxon>Chrysomeloidea</taxon>
        <taxon>Chrysomelidae</taxon>
        <taxon>Galerucinae</taxon>
        <taxon>Alticini</taxon>
        <taxon>Phyllotreta</taxon>
    </lineage>
</organism>
<dbReference type="GO" id="GO:0005886">
    <property type="term" value="C:plasma membrane"/>
    <property type="evidence" value="ECO:0007669"/>
    <property type="project" value="UniProtKB-SubCell"/>
</dbReference>
<feature type="transmembrane region" description="Helical" evidence="8">
    <location>
        <begin position="391"/>
        <end position="411"/>
    </location>
</feature>
<name>A0A9N9XMF5_PHYSR</name>
<dbReference type="InterPro" id="IPR005828">
    <property type="entry name" value="MFS_sugar_transport-like"/>
</dbReference>
<feature type="transmembrane region" description="Helical" evidence="8">
    <location>
        <begin position="417"/>
        <end position="442"/>
    </location>
</feature>
<protein>
    <recommendedName>
        <fullName evidence="11">Facilitated trehalose transporter Tret1-like</fullName>
    </recommendedName>
</protein>
<evidence type="ECO:0000256" key="5">
    <source>
        <dbReference type="ARBA" id="ARBA00022692"/>
    </source>
</evidence>
<dbReference type="Proteomes" id="UP001153712">
    <property type="component" value="Chromosome 1"/>
</dbReference>
<evidence type="ECO:0000256" key="4">
    <source>
        <dbReference type="ARBA" id="ARBA00022597"/>
    </source>
</evidence>
<dbReference type="InterPro" id="IPR036259">
    <property type="entry name" value="MFS_trans_sf"/>
</dbReference>
<proteinExistence type="predicted"/>
<dbReference type="EMBL" id="OU900094">
    <property type="protein sequence ID" value="CAG9854703.1"/>
    <property type="molecule type" value="Genomic_DNA"/>
</dbReference>
<evidence type="ECO:0008006" key="11">
    <source>
        <dbReference type="Google" id="ProtNLM"/>
    </source>
</evidence>
<accession>A0A9N9XMF5</accession>
<dbReference type="InterPro" id="IPR050549">
    <property type="entry name" value="MFS_Trehalose_Transporter"/>
</dbReference>
<feature type="transmembrane region" description="Helical" evidence="8">
    <location>
        <begin position="114"/>
        <end position="133"/>
    </location>
</feature>
<feature type="transmembrane region" description="Helical" evidence="8">
    <location>
        <begin position="145"/>
        <end position="163"/>
    </location>
</feature>
<evidence type="ECO:0000256" key="8">
    <source>
        <dbReference type="SAM" id="Phobius"/>
    </source>
</evidence>
<feature type="transmembrane region" description="Helical" evidence="8">
    <location>
        <begin position="169"/>
        <end position="191"/>
    </location>
</feature>
<evidence type="ECO:0000313" key="9">
    <source>
        <dbReference type="EMBL" id="CAG9854703.1"/>
    </source>
</evidence>
<evidence type="ECO:0000256" key="2">
    <source>
        <dbReference type="ARBA" id="ARBA00022448"/>
    </source>
</evidence>
<dbReference type="AlphaFoldDB" id="A0A9N9XMF5"/>
<keyword evidence="7 8" id="KW-0472">Membrane</keyword>
<dbReference type="Gene3D" id="1.20.1250.20">
    <property type="entry name" value="MFS general substrate transporter like domains"/>
    <property type="match status" value="1"/>
</dbReference>
<dbReference type="OrthoDB" id="6696619at2759"/>
<sequence length="462" mass="51770">MSKTSCNWILYLSTFTANLFFVSYGIMLSWNTPVLLKFRSDNNEINPLGAPLTVFQLSLCTSIFPFASIFAGLLVTKMPDIFGRKRSMIYIATAGLLCFIGLAFVKNVWLYCSIYMLTCISVSGGIVVVPTYVSEITETKNRGSLSSIVAVAATVGQLYLFILTPYTDFKMLSLCCGMPFLIIIILSFFIYESPILLSMKGDTDGALNILKKLRRNVDPSKLEDELREKEKMLVTNDKKSALKVLFKTSVGRKALFIALLVRSLPSFSGFYVILSFFDDFLREPTNISVSSNTLSIFIICFKMFSSSLISLYLDRFGRRIYLLSGCIVYSAATFGMGMYFLCKNNNMYIPEAVKFVPIVLLFLVSLGYMLGLAGVSFTVVSEILPNEARAVGSGFAACIANLVLSAIAVSYPYIDEYFGLQFCMFMFTVPLIIGFFLIFFYVPETKEKTFEEIKCLLDKHRT</sequence>